<organism evidence="2">
    <name type="scientific">Ixodes scapularis</name>
    <name type="common">Black-legged tick</name>
    <name type="synonym">Deer tick</name>
    <dbReference type="NCBI Taxonomy" id="6945"/>
    <lineage>
        <taxon>Eukaryota</taxon>
        <taxon>Metazoa</taxon>
        <taxon>Ecdysozoa</taxon>
        <taxon>Arthropoda</taxon>
        <taxon>Chelicerata</taxon>
        <taxon>Arachnida</taxon>
        <taxon>Acari</taxon>
        <taxon>Parasitiformes</taxon>
        <taxon>Ixodida</taxon>
        <taxon>Ixodoidea</taxon>
        <taxon>Ixodidae</taxon>
        <taxon>Ixodinae</taxon>
        <taxon>Ixodes</taxon>
    </lineage>
</organism>
<dbReference type="EMBL" id="GHJT01007912">
    <property type="protein sequence ID" value="MOY41883.1"/>
    <property type="molecule type" value="Transcribed_RNA"/>
</dbReference>
<evidence type="ECO:0000313" key="2">
    <source>
        <dbReference type="EMBL" id="MOY41883.1"/>
    </source>
</evidence>
<protein>
    <submittedName>
        <fullName evidence="2">Putative secreted protein</fullName>
    </submittedName>
</protein>
<feature type="chain" id="PRO_5020037435" evidence="1">
    <location>
        <begin position="19"/>
        <end position="104"/>
    </location>
</feature>
<dbReference type="AlphaFoldDB" id="A0A4D5RX61"/>
<feature type="signal peptide" evidence="1">
    <location>
        <begin position="1"/>
        <end position="18"/>
    </location>
</feature>
<accession>A0A4D5RX61</accession>
<keyword evidence="1" id="KW-0732">Signal</keyword>
<name>A0A4D5RX61_IXOSC</name>
<reference evidence="2" key="1">
    <citation type="submission" date="2019-04" db="EMBL/GenBank/DDBJ databases">
        <title>An insight into the mialome of Ixodes scapularis.</title>
        <authorList>
            <person name="Ribeiro J.M."/>
            <person name="Mather T.N."/>
            <person name="Karim S."/>
        </authorList>
    </citation>
    <scope>NUCLEOTIDE SEQUENCE</scope>
</reference>
<proteinExistence type="predicted"/>
<sequence>MYVYVCMYVCMLVHALHGGQVPVKESTRRKTDHVFGGLCRDHTGWQAFNTVITAQKESGKSSRVILKHNTTRGSGWDRPTGPVVELNEISLACDTKEYFYSRRC</sequence>
<evidence type="ECO:0000256" key="1">
    <source>
        <dbReference type="SAM" id="SignalP"/>
    </source>
</evidence>